<dbReference type="AlphaFoldDB" id="A0A075N615"/>
<proteinExistence type="inferred from homology"/>
<gene>
    <name evidence="5" type="ORF">AX245_08465</name>
</gene>
<dbReference type="GO" id="GO:0004421">
    <property type="term" value="F:hydroxymethylglutaryl-CoA synthase activity"/>
    <property type="evidence" value="ECO:0007669"/>
    <property type="project" value="InterPro"/>
</dbReference>
<evidence type="ECO:0000256" key="3">
    <source>
        <dbReference type="PIRSR" id="PIRSR611554-1"/>
    </source>
</evidence>
<dbReference type="SUPFAM" id="SSF53901">
    <property type="entry name" value="Thiolase-like"/>
    <property type="match status" value="2"/>
</dbReference>
<organism evidence="5 6">
    <name type="scientific">Streptococcus agalactiae</name>
    <dbReference type="NCBI Taxonomy" id="1311"/>
    <lineage>
        <taxon>Bacteria</taxon>
        <taxon>Bacillati</taxon>
        <taxon>Bacillota</taxon>
        <taxon>Bacilli</taxon>
        <taxon>Lactobacillales</taxon>
        <taxon>Streptococcaceae</taxon>
        <taxon>Streptococcus</taxon>
    </lineage>
</organism>
<reference evidence="5 6" key="1">
    <citation type="journal article" date="2016" name="Sci. Rep.">
        <title>Serotype IV Streptococcus agalactiae ST-452 has arisen from large genomic recombination events between CC23 and the hypervirulent CC17 lineages.</title>
        <authorList>
            <person name="Campisi E."/>
            <person name="Rinaudo C.D."/>
            <person name="Donati C."/>
            <person name="Barucco M."/>
            <person name="Torricelli G."/>
            <person name="Edwards M.S."/>
            <person name="Baker C.J."/>
            <person name="Margarit I."/>
            <person name="Rosini R."/>
        </authorList>
    </citation>
    <scope>NUCLEOTIDE SEQUENCE [LARGE SCALE GENOMIC DNA]</scope>
    <source>
        <strain evidence="5 6">CZ-PW-140</strain>
    </source>
</reference>
<dbReference type="PANTHER" id="PTHR43323">
    <property type="entry name" value="3-HYDROXY-3-METHYLGLUTARYL COENZYME A SYNTHASE"/>
    <property type="match status" value="1"/>
</dbReference>
<comment type="caution">
    <text evidence="5">The sequence shown here is derived from an EMBL/GenBank/DDBJ whole genome shotgun (WGS) entry which is preliminary data.</text>
</comment>
<dbReference type="CDD" id="cd00827">
    <property type="entry name" value="init_cond_enzymes"/>
    <property type="match status" value="1"/>
</dbReference>
<evidence type="ECO:0000313" key="6">
    <source>
        <dbReference type="Proteomes" id="UP000093122"/>
    </source>
</evidence>
<keyword evidence="2" id="KW-0808">Transferase</keyword>
<sequence length="425" mass="48173">MRNKTLKVKAFFHIFSFFMVKWNLAKMTFIQKGLPMKIGIDKIGFATSQYVLEMTDLAIARQVDPEKFSKGLLLDSLSITPVTEDIVTLAASAANDILSDEDKETIDMVIVATESSIDQSKAASVYVHQLLEIQPFARSFEMKEACYSATAALDYAKLHVEKHPDSKVLVIASDIAKYGIKSTGESTQGAGSIAMLISQNPSILELKEDRLAQTRDIMDFWRPNYSDVPYVNGMFSTKQYLDMLKTTWKEYQKRFNTSLSDYAAFCFHIPFPKLALKGFNKILDNNLDEQKKAELQENFEHSITYSKKIGNCYTGSLYLGLLSLLENSQNLKAGDQIAFFSYGSGAVAEIFTGQLVDGYQNKLQSDRMDQLNKRQKITVTEYEKLFFEKTILDENGNANFNTYRTGTFSLDSICEHQRIYKKINN</sequence>
<evidence type="ECO:0000256" key="4">
    <source>
        <dbReference type="PIRSR" id="PIRSR611554-2"/>
    </source>
</evidence>
<dbReference type="Pfam" id="PF08540">
    <property type="entry name" value="HMG_CoA_synt_C"/>
    <property type="match status" value="1"/>
</dbReference>
<feature type="binding site" evidence="4">
    <location>
        <position position="178"/>
    </location>
    <ligand>
        <name>(3S)-3-hydroxy-3-methylglutaryl-CoA</name>
        <dbReference type="ChEBI" id="CHEBI:43074"/>
    </ligand>
</feature>
<comment type="similarity">
    <text evidence="1">Belongs to the thiolase-like superfamily. HMG-CoA synthase family.</text>
</comment>
<dbReference type="EMBL" id="MAWT01000011">
    <property type="protein sequence ID" value="OCM72106.1"/>
    <property type="molecule type" value="Genomic_DNA"/>
</dbReference>
<accession>A0A075N615</accession>
<name>A0A075N615_STRAG</name>
<feature type="binding site" evidence="4">
    <location>
        <position position="64"/>
    </location>
    <ligand>
        <name>(3S)-3-hydroxy-3-methylglutaryl-CoA</name>
        <dbReference type="ChEBI" id="CHEBI:43074"/>
    </ligand>
</feature>
<feature type="active site" description="Proton donor/acceptor" evidence="3">
    <location>
        <position position="114"/>
    </location>
</feature>
<dbReference type="InterPro" id="IPR016039">
    <property type="entry name" value="Thiolase-like"/>
</dbReference>
<dbReference type="Gene3D" id="3.40.47.10">
    <property type="match status" value="2"/>
</dbReference>
<feature type="active site" description="Proton donor/acceptor" evidence="3">
    <location>
        <position position="268"/>
    </location>
</feature>
<dbReference type="Proteomes" id="UP000093122">
    <property type="component" value="Unassembled WGS sequence"/>
</dbReference>
<dbReference type="GO" id="GO:0006084">
    <property type="term" value="P:acetyl-CoA metabolic process"/>
    <property type="evidence" value="ECO:0007669"/>
    <property type="project" value="InterPro"/>
</dbReference>
<feature type="active site" description="Acyl-thioester intermediate" evidence="3">
    <location>
        <position position="146"/>
    </location>
</feature>
<dbReference type="NCBIfam" id="TIGR01835">
    <property type="entry name" value="HMG-CoA-S_prok"/>
    <property type="match status" value="1"/>
</dbReference>
<evidence type="ECO:0000256" key="2">
    <source>
        <dbReference type="ARBA" id="ARBA00022679"/>
    </source>
</evidence>
<evidence type="ECO:0000313" key="5">
    <source>
        <dbReference type="EMBL" id="OCM72106.1"/>
    </source>
</evidence>
<evidence type="ECO:0000256" key="1">
    <source>
        <dbReference type="ARBA" id="ARBA00007061"/>
    </source>
</evidence>
<feature type="binding site" evidence="4">
    <location>
        <position position="277"/>
    </location>
    <ligand>
        <name>(3S)-3-hydroxy-3-methylglutaryl-CoA</name>
        <dbReference type="ChEBI" id="CHEBI:43074"/>
    </ligand>
</feature>
<dbReference type="InterPro" id="IPR013528">
    <property type="entry name" value="HMG_CoA_synth_N"/>
</dbReference>
<feature type="binding site" evidence="4">
    <location>
        <position position="311"/>
    </location>
    <ligand>
        <name>(3S)-3-hydroxy-3-methylglutaryl-CoA</name>
        <dbReference type="ChEBI" id="CHEBI:43074"/>
    </ligand>
</feature>
<dbReference type="Pfam" id="PF01154">
    <property type="entry name" value="HMG_CoA_synt_N"/>
    <property type="match status" value="1"/>
</dbReference>
<dbReference type="InterPro" id="IPR011554">
    <property type="entry name" value="HMG_CoA_synthase_prok"/>
</dbReference>
<dbReference type="KEGG" id="sage:EN72_07340"/>
<dbReference type="InterPro" id="IPR013746">
    <property type="entry name" value="HMG_CoA_synt_C_dom"/>
</dbReference>
<protein>
    <submittedName>
        <fullName evidence="5">Hydroxymethylglutaryl-CoA synthase</fullName>
    </submittedName>
</protein>
<dbReference type="PANTHER" id="PTHR43323:SF2">
    <property type="entry name" value="HYDROXYMETHYLGLUTARYL-COA SYNTHASE"/>
    <property type="match status" value="1"/>
</dbReference>